<dbReference type="EMBL" id="CP011129">
    <property type="protein sequence ID" value="ALN79444.1"/>
    <property type="molecule type" value="Genomic_DNA"/>
</dbReference>
<evidence type="ECO:0000313" key="2">
    <source>
        <dbReference type="Proteomes" id="UP000060787"/>
    </source>
</evidence>
<dbReference type="RefSeq" id="WP_057917025.1">
    <property type="nucleotide sequence ID" value="NZ_CP011129.1"/>
</dbReference>
<reference evidence="1 2" key="1">
    <citation type="journal article" date="2015" name="BMC Genomics">
        <title>Comparative genomics and metabolic profiling of the genus Lysobacter.</title>
        <authorList>
            <person name="de Bruijn I."/>
            <person name="Cheng X."/>
            <person name="de Jager V."/>
            <person name="Exposito R.G."/>
            <person name="Watrous J."/>
            <person name="Patel N."/>
            <person name="Postma J."/>
            <person name="Dorrestein P.C."/>
            <person name="Kobayashi D."/>
            <person name="Raaijmakers J.M."/>
        </authorList>
    </citation>
    <scope>NUCLEOTIDE SEQUENCE [LARGE SCALE GENOMIC DNA]</scope>
    <source>
        <strain evidence="1 2">76</strain>
    </source>
</reference>
<dbReference type="PATRIC" id="fig|84531.8.peg.1310"/>
<dbReference type="Pfam" id="PF06891">
    <property type="entry name" value="P2_Phage_GpR"/>
    <property type="match status" value="1"/>
</dbReference>
<evidence type="ECO:0000313" key="1">
    <source>
        <dbReference type="EMBL" id="ALN79444.1"/>
    </source>
</evidence>
<dbReference type="STRING" id="84531.LA76x_1286"/>
<dbReference type="KEGG" id="lab:LA76x_1286"/>
<keyword evidence="2" id="KW-1185">Reference proteome</keyword>
<dbReference type="AlphaFoldDB" id="A0A0S2F7E6"/>
<organism evidence="1 2">
    <name type="scientific">Lysobacter antibioticus</name>
    <dbReference type="NCBI Taxonomy" id="84531"/>
    <lineage>
        <taxon>Bacteria</taxon>
        <taxon>Pseudomonadati</taxon>
        <taxon>Pseudomonadota</taxon>
        <taxon>Gammaproteobacteria</taxon>
        <taxon>Lysobacterales</taxon>
        <taxon>Lysobacteraceae</taxon>
        <taxon>Lysobacter</taxon>
    </lineage>
</organism>
<gene>
    <name evidence="1" type="ORF">LA76x_1286</name>
</gene>
<proteinExistence type="predicted"/>
<name>A0A0S2F7E6_LYSAN</name>
<dbReference type="Proteomes" id="UP000060787">
    <property type="component" value="Chromosome"/>
</dbReference>
<protein>
    <submittedName>
        <fullName evidence="1">p2 phage tail completion R family protein</fullName>
    </submittedName>
</protein>
<accession>A0A0S2F7E6</accession>
<sequence length="145" mass="16389">MNKPASLRAHLAKAIPELQRNPESLLVFVEEGSLISTAQTSESFELRYRLSLVLVDFVGDANRLFLAVLRWAALHQNELLANPDRRGDIAFEVDVIDHERADVEIRIPLTERIGVETLPNGENSITPWPEPRFDAQSWTNFGMVP</sequence>
<dbReference type="InterPro" id="IPR009678">
    <property type="entry name" value="Phage_tail_completion_R"/>
</dbReference>